<name>A0A974HGS5_XENLA</name>
<accession>A0A974HGS5</accession>
<feature type="region of interest" description="Disordered" evidence="1">
    <location>
        <begin position="270"/>
        <end position="299"/>
    </location>
</feature>
<evidence type="ECO:0000256" key="1">
    <source>
        <dbReference type="SAM" id="MobiDB-lite"/>
    </source>
</evidence>
<feature type="region of interest" description="Disordered" evidence="1">
    <location>
        <begin position="375"/>
        <end position="397"/>
    </location>
</feature>
<dbReference type="AlphaFoldDB" id="A0A974HGS5"/>
<reference evidence="3" key="1">
    <citation type="journal article" date="2016" name="Nature">
        <title>Genome evolution in the allotetraploid frog Xenopus laevis.</title>
        <authorList>
            <person name="Session A.M."/>
            <person name="Uno Y."/>
            <person name="Kwon T."/>
            <person name="Chapman J.A."/>
            <person name="Toyoda A."/>
            <person name="Takahashi S."/>
            <person name="Fukui A."/>
            <person name="Hikosaka A."/>
            <person name="Suzuki A."/>
            <person name="Kondo M."/>
            <person name="van Heeringen S.J."/>
            <person name="Quigley I."/>
            <person name="Heinz S."/>
            <person name="Ogino H."/>
            <person name="Ochi H."/>
            <person name="Hellsten U."/>
            <person name="Lyons J.B."/>
            <person name="Simakov O."/>
            <person name="Putnam N."/>
            <person name="Stites J."/>
            <person name="Kuroki Y."/>
            <person name="Tanaka T."/>
            <person name="Michiue T."/>
            <person name="Watanabe M."/>
            <person name="Bogdanovic O."/>
            <person name="Lister R."/>
            <person name="Georgiou G."/>
            <person name="Paranjpe S.S."/>
            <person name="van Kruijsbergen I."/>
            <person name="Shu S."/>
            <person name="Carlson J."/>
            <person name="Kinoshita T."/>
            <person name="Ohta Y."/>
            <person name="Mawaribuchi S."/>
            <person name="Jenkins J."/>
            <person name="Grimwood J."/>
            <person name="Schmutz J."/>
            <person name="Mitros T."/>
            <person name="Mozaffari S.V."/>
            <person name="Suzuki Y."/>
            <person name="Haramoto Y."/>
            <person name="Yamamoto T.S."/>
            <person name="Takagi C."/>
            <person name="Heald R."/>
            <person name="Miller K."/>
            <person name="Haudenschild C."/>
            <person name="Kitzman J."/>
            <person name="Nakayama T."/>
            <person name="Izutsu Y."/>
            <person name="Robert J."/>
            <person name="Fortriede J."/>
            <person name="Burns K."/>
            <person name="Lotay V."/>
            <person name="Karimi K."/>
            <person name="Yasuoka Y."/>
            <person name="Dichmann D.S."/>
            <person name="Flajnik M.F."/>
            <person name="Houston D.W."/>
            <person name="Shendure J."/>
            <person name="DuPasquier L."/>
            <person name="Vize P.D."/>
            <person name="Zorn A.M."/>
            <person name="Ito M."/>
            <person name="Marcotte E.M."/>
            <person name="Wallingford J.B."/>
            <person name="Ito Y."/>
            <person name="Asashima M."/>
            <person name="Ueno N."/>
            <person name="Matsuda Y."/>
            <person name="Veenstra G.J."/>
            <person name="Fujiyama A."/>
            <person name="Harland R.M."/>
            <person name="Taira M."/>
            <person name="Rokhsar D.S."/>
        </authorList>
    </citation>
    <scope>NUCLEOTIDE SEQUENCE [LARGE SCALE GENOMIC DNA]</scope>
    <source>
        <strain evidence="3">J</strain>
    </source>
</reference>
<dbReference type="Proteomes" id="UP000694892">
    <property type="component" value="Chromosome 5S"/>
</dbReference>
<dbReference type="OMA" id="NYYINTE"/>
<organism evidence="2 3">
    <name type="scientific">Xenopus laevis</name>
    <name type="common">African clawed frog</name>
    <dbReference type="NCBI Taxonomy" id="8355"/>
    <lineage>
        <taxon>Eukaryota</taxon>
        <taxon>Metazoa</taxon>
        <taxon>Chordata</taxon>
        <taxon>Craniata</taxon>
        <taxon>Vertebrata</taxon>
        <taxon>Euteleostomi</taxon>
        <taxon>Amphibia</taxon>
        <taxon>Batrachia</taxon>
        <taxon>Anura</taxon>
        <taxon>Pipoidea</taxon>
        <taxon>Pipidae</taxon>
        <taxon>Xenopodinae</taxon>
        <taxon>Xenopus</taxon>
        <taxon>Xenopus</taxon>
    </lineage>
</organism>
<dbReference type="PANTHER" id="PTHR28557:SF1">
    <property type="entry name" value="PROTEIN SLX4IP"/>
    <property type="match status" value="1"/>
</dbReference>
<dbReference type="InterPro" id="IPR031479">
    <property type="entry name" value="SLX4IP"/>
</dbReference>
<evidence type="ECO:0000313" key="3">
    <source>
        <dbReference type="Proteomes" id="UP000694892"/>
    </source>
</evidence>
<dbReference type="Pfam" id="PF15744">
    <property type="entry name" value="UPF0492"/>
    <property type="match status" value="1"/>
</dbReference>
<protein>
    <recommendedName>
        <fullName evidence="4">Protein SLX4IP</fullName>
    </recommendedName>
</protein>
<evidence type="ECO:0000313" key="2">
    <source>
        <dbReference type="EMBL" id="OCT77434.1"/>
    </source>
</evidence>
<dbReference type="PANTHER" id="PTHR28557">
    <property type="entry name" value="PROTEIN SLX4IP"/>
    <property type="match status" value="1"/>
</dbReference>
<proteinExistence type="predicted"/>
<sequence length="397" mass="44487">MTNKLVVKCGNFAVLVDLQVLPQGTSKDTSWFSDHEKEEVCTLVRETLDSRVKEYIDSRKQPGQLKRKEYTQASPLILKGNRLRIAAYFIKRWVKLRCVVKRQHRELHVFPDRFVVCASQLEPDSSMRGTEATVKETNSSGTSEYFAEHKGNEMTNLVTTPTQAVLKNIVRKTKIPKDISDEAGRVSRISPSLGLADTGKANARDIQKALSKARPEEKRAEQANYYINTESSLELPVPEVENDVNDRQSSECAELKTQQELSKLLSRLSDSAKQTQSLQTTVVQQKRRRHSSEGESERCKKSCLTSDTFIRQSIPRNQAQVKDLKSVPVASWTHPVQHVSADSGNTLPSKPAAIISVANKQQQGASSLFSHIQTVQNVPSAESTAKKSKLQRSKKMQ</sequence>
<gene>
    <name evidence="2" type="ORF">XELAEV_18028526mg</name>
</gene>
<feature type="compositionally biased region" description="Low complexity" evidence="1">
    <location>
        <begin position="274"/>
        <end position="284"/>
    </location>
</feature>
<evidence type="ECO:0008006" key="4">
    <source>
        <dbReference type="Google" id="ProtNLM"/>
    </source>
</evidence>
<feature type="compositionally biased region" description="Basic residues" evidence="1">
    <location>
        <begin position="386"/>
        <end position="397"/>
    </location>
</feature>
<dbReference type="EMBL" id="CM004475">
    <property type="protein sequence ID" value="OCT77434.1"/>
    <property type="molecule type" value="Genomic_DNA"/>
</dbReference>